<dbReference type="Gene3D" id="2.60.120.10">
    <property type="entry name" value="Jelly Rolls"/>
    <property type="match status" value="1"/>
</dbReference>
<dbReference type="Pfam" id="PF02311">
    <property type="entry name" value="AraC_binding"/>
    <property type="match status" value="1"/>
</dbReference>
<keyword evidence="2" id="KW-0238">DNA-binding</keyword>
<dbReference type="PANTHER" id="PTHR43280">
    <property type="entry name" value="ARAC-FAMILY TRANSCRIPTIONAL REGULATOR"/>
    <property type="match status" value="1"/>
</dbReference>
<reference evidence="5 6" key="1">
    <citation type="journal article" date="2016" name="Sci. Rep.">
        <title>Complete genome sequence and transcriptomic analysis of a novel marine strain Bacillus weihaiensis reveals the mechanism of brown algae degradation.</title>
        <authorList>
            <person name="Zhu Y."/>
            <person name="Chen P."/>
            <person name="Bao Y."/>
            <person name="Men Y."/>
            <person name="Zeng Y."/>
            <person name="Yang J."/>
            <person name="Sun J."/>
            <person name="Sun Y."/>
        </authorList>
    </citation>
    <scope>NUCLEOTIDE SEQUENCE [LARGE SCALE GENOMIC DNA]</scope>
    <source>
        <strain evidence="5 6">Alg07</strain>
    </source>
</reference>
<proteinExistence type="predicted"/>
<dbReference type="Pfam" id="PF12833">
    <property type="entry name" value="HTH_18"/>
    <property type="match status" value="1"/>
</dbReference>
<dbReference type="PANTHER" id="PTHR43280:SF26">
    <property type="entry name" value="ARAC-FAMILY TRANSCRIPTIONAL REGULATOR"/>
    <property type="match status" value="1"/>
</dbReference>
<dbReference type="AlphaFoldDB" id="A0A1L3MWX5"/>
<dbReference type="Proteomes" id="UP000181936">
    <property type="component" value="Chromosome"/>
</dbReference>
<keyword evidence="6" id="KW-1185">Reference proteome</keyword>
<evidence type="ECO:0000259" key="4">
    <source>
        <dbReference type="PROSITE" id="PS01124"/>
    </source>
</evidence>
<keyword evidence="3" id="KW-0804">Transcription</keyword>
<dbReference type="GO" id="GO:0003700">
    <property type="term" value="F:DNA-binding transcription factor activity"/>
    <property type="evidence" value="ECO:0007669"/>
    <property type="project" value="InterPro"/>
</dbReference>
<dbReference type="GO" id="GO:0043565">
    <property type="term" value="F:sequence-specific DNA binding"/>
    <property type="evidence" value="ECO:0007669"/>
    <property type="project" value="InterPro"/>
</dbReference>
<evidence type="ECO:0000256" key="1">
    <source>
        <dbReference type="ARBA" id="ARBA00023015"/>
    </source>
</evidence>
<dbReference type="KEGG" id="bwh:A9C19_20375"/>
<evidence type="ECO:0000313" key="6">
    <source>
        <dbReference type="Proteomes" id="UP000181936"/>
    </source>
</evidence>
<dbReference type="EMBL" id="CP016020">
    <property type="protein sequence ID" value="APH06837.1"/>
    <property type="molecule type" value="Genomic_DNA"/>
</dbReference>
<feature type="domain" description="HTH araC/xylS-type" evidence="4">
    <location>
        <begin position="131"/>
        <end position="229"/>
    </location>
</feature>
<evidence type="ECO:0000256" key="3">
    <source>
        <dbReference type="ARBA" id="ARBA00023163"/>
    </source>
</evidence>
<dbReference type="SUPFAM" id="SSF46689">
    <property type="entry name" value="Homeodomain-like"/>
    <property type="match status" value="2"/>
</dbReference>
<dbReference type="SUPFAM" id="SSF51215">
    <property type="entry name" value="Regulatory protein AraC"/>
    <property type="match status" value="1"/>
</dbReference>
<evidence type="ECO:0000313" key="5">
    <source>
        <dbReference type="EMBL" id="APH06837.1"/>
    </source>
</evidence>
<protein>
    <submittedName>
        <fullName evidence="5">AraC family transcriptional regulator</fullName>
    </submittedName>
</protein>
<gene>
    <name evidence="5" type="ORF">A9C19_20375</name>
</gene>
<dbReference type="InterPro" id="IPR018060">
    <property type="entry name" value="HTH_AraC"/>
</dbReference>
<accession>A0A1L3MWX5</accession>
<dbReference type="PROSITE" id="PS01124">
    <property type="entry name" value="HTH_ARAC_FAMILY_2"/>
    <property type="match status" value="1"/>
</dbReference>
<dbReference type="InterPro" id="IPR014710">
    <property type="entry name" value="RmlC-like_jellyroll"/>
</dbReference>
<dbReference type="SMART" id="SM00342">
    <property type="entry name" value="HTH_ARAC"/>
    <property type="match status" value="1"/>
</dbReference>
<evidence type="ECO:0000256" key="2">
    <source>
        <dbReference type="ARBA" id="ARBA00023125"/>
    </source>
</evidence>
<dbReference type="Gene3D" id="1.10.10.60">
    <property type="entry name" value="Homeodomain-like"/>
    <property type="match status" value="2"/>
</dbReference>
<dbReference type="OrthoDB" id="1681793at2"/>
<sequence length="232" mass="27782">MTVLNQVICEKRSYRREFTSHQHEFGQFLFPLVGSLDIHTKNQDLVLKPDSCFYLPPDLNHLYRSKERNEFLILDIPKNFIPHQTDRMLVHIDEQWSAIRSLLVEESRRRDSNALNDLTRYITSKLEISLPTSIIYLHENFKKPFRLEKLAEIEHYHPTYYSTWFKQKTGKSPKQYLSDLRMKEAKTLLLQTDWTMTRISEEIGFDNSSSFTRWFVKQEGISPIRYRYLKNG</sequence>
<name>A0A1L3MWX5_9BACI</name>
<dbReference type="InterPro" id="IPR018062">
    <property type="entry name" value="HTH_AraC-typ_CS"/>
</dbReference>
<dbReference type="InterPro" id="IPR009057">
    <property type="entry name" value="Homeodomain-like_sf"/>
</dbReference>
<organism evidence="5 6">
    <name type="scientific">Bacillus weihaiensis</name>
    <dbReference type="NCBI Taxonomy" id="1547283"/>
    <lineage>
        <taxon>Bacteria</taxon>
        <taxon>Bacillati</taxon>
        <taxon>Bacillota</taxon>
        <taxon>Bacilli</taxon>
        <taxon>Bacillales</taxon>
        <taxon>Bacillaceae</taxon>
        <taxon>Bacillus</taxon>
    </lineage>
</organism>
<keyword evidence="1" id="KW-0805">Transcription regulation</keyword>
<dbReference type="STRING" id="1547283.A9C19_20375"/>
<dbReference type="PROSITE" id="PS00041">
    <property type="entry name" value="HTH_ARAC_FAMILY_1"/>
    <property type="match status" value="1"/>
</dbReference>
<dbReference type="InterPro" id="IPR003313">
    <property type="entry name" value="AraC-bd"/>
</dbReference>
<dbReference type="InterPro" id="IPR037923">
    <property type="entry name" value="HTH-like"/>
</dbReference>